<dbReference type="HOGENOM" id="CLU_046659_1_1_0"/>
<evidence type="ECO:0000256" key="12">
    <source>
        <dbReference type="ARBA" id="ARBA00023136"/>
    </source>
</evidence>
<dbReference type="EC" id="1.6.5.-" evidence="15"/>
<sequence length="222" mass="24586">MQSFIHKEILMTSKSYKSYFIDPLWNNNQPLVAILGICSSLAVTTTVSTAVTMGLAVSFVTGCSSFFVSLLRKVTPDSVRMITQLIIISLFVIVIDQFLMAFLFNISKMLSVFVGLIITNCIVMGRAESLARNVPPIPAFLDGIASGLGYGWVLILVSIIREFFGFGTLCGIHIIPKCFYASEIHPDRYENLGLMVLAPSAFFLLGTMIWIINILRSKKVKK</sequence>
<feature type="transmembrane region" description="Helical" evidence="14">
    <location>
        <begin position="50"/>
        <end position="70"/>
    </location>
</feature>
<dbReference type="AlphaFoldDB" id="W8JZC5"/>
<evidence type="ECO:0000313" key="16">
    <source>
        <dbReference type="Proteomes" id="UP000019433"/>
    </source>
</evidence>
<keyword evidence="11" id="KW-0830">Ubiquinone</keyword>
<evidence type="ECO:0000256" key="7">
    <source>
        <dbReference type="ARBA" id="ARBA00022989"/>
    </source>
</evidence>
<keyword evidence="4" id="KW-0997">Cell inner membrane</keyword>
<dbReference type="GO" id="GO:0006814">
    <property type="term" value="P:sodium ion transport"/>
    <property type="evidence" value="ECO:0007669"/>
    <property type="project" value="UniProtKB-KW"/>
</dbReference>
<keyword evidence="15" id="KW-0560">Oxidoreductase</keyword>
<keyword evidence="5 14" id="KW-0812">Transmembrane</keyword>
<dbReference type="Pfam" id="PF02508">
    <property type="entry name" value="Rnf-Nqr"/>
    <property type="match status" value="1"/>
</dbReference>
<dbReference type="PIRSF" id="PIRSF006102">
    <property type="entry name" value="NQR_DE"/>
    <property type="match status" value="1"/>
</dbReference>
<keyword evidence="12 14" id="KW-0472">Membrane</keyword>
<protein>
    <submittedName>
        <fullName evidence="15">Na(+)-translocating NADH-quinone reductase subunit D</fullName>
        <ecNumber evidence="15">1.6.5.-</ecNumber>
    </submittedName>
</protein>
<feature type="transmembrane region" description="Helical" evidence="14">
    <location>
        <begin position="82"/>
        <end position="104"/>
    </location>
</feature>
<dbReference type="KEGG" id="cav:M832_01730"/>
<keyword evidence="10" id="KW-0406">Ion transport</keyword>
<evidence type="ECO:0000256" key="3">
    <source>
        <dbReference type="ARBA" id="ARBA00022475"/>
    </source>
</evidence>
<evidence type="ECO:0000256" key="10">
    <source>
        <dbReference type="ARBA" id="ARBA00023065"/>
    </source>
</evidence>
<accession>W8JZC5</accession>
<dbReference type="PATRIC" id="fig|1229831.3.peg.176"/>
<dbReference type="InterPro" id="IPR003667">
    <property type="entry name" value="NqrDE/RnfAE"/>
</dbReference>
<keyword evidence="9" id="KW-0915">Sodium</keyword>
<evidence type="ECO:0000313" key="15">
    <source>
        <dbReference type="EMBL" id="AHK63042.1"/>
    </source>
</evidence>
<keyword evidence="7 14" id="KW-1133">Transmembrane helix</keyword>
<dbReference type="GO" id="GO:0012505">
    <property type="term" value="C:endomembrane system"/>
    <property type="evidence" value="ECO:0007669"/>
    <property type="project" value="UniProtKB-SubCell"/>
</dbReference>
<dbReference type="GO" id="GO:0005886">
    <property type="term" value="C:plasma membrane"/>
    <property type="evidence" value="ECO:0007669"/>
    <property type="project" value="TreeGrafter"/>
</dbReference>
<organism evidence="15 16">
    <name type="scientific">Chlamydia avium 10DC88</name>
    <dbReference type="NCBI Taxonomy" id="1229831"/>
    <lineage>
        <taxon>Bacteria</taxon>
        <taxon>Pseudomonadati</taxon>
        <taxon>Chlamydiota</taxon>
        <taxon>Chlamydiia</taxon>
        <taxon>Chlamydiales</taxon>
        <taxon>Chlamydiaceae</taxon>
        <taxon>Chlamydia/Chlamydophila group</taxon>
        <taxon>Chlamydia</taxon>
    </lineage>
</organism>
<evidence type="ECO:0000256" key="6">
    <source>
        <dbReference type="ARBA" id="ARBA00022967"/>
    </source>
</evidence>
<feature type="transmembrane region" description="Helical" evidence="14">
    <location>
        <begin position="110"/>
        <end position="127"/>
    </location>
</feature>
<keyword evidence="8" id="KW-0520">NAD</keyword>
<dbReference type="PANTHER" id="PTHR30586:SF1">
    <property type="entry name" value="NA(+)-TRANSLOCATING NADH-QUINONE REDUCTASE SUBUNIT D"/>
    <property type="match status" value="1"/>
</dbReference>
<dbReference type="eggNOG" id="COG1347">
    <property type="taxonomic scope" value="Bacteria"/>
</dbReference>
<name>W8JZC5_9CHLA</name>
<comment type="subcellular location">
    <subcellularLocation>
        <location evidence="1">Endomembrane system</location>
        <topology evidence="1">Multi-pass membrane protein</topology>
    </subcellularLocation>
</comment>
<evidence type="ECO:0000256" key="2">
    <source>
        <dbReference type="ARBA" id="ARBA00022448"/>
    </source>
</evidence>
<dbReference type="STRING" id="1229831.M832_01730"/>
<dbReference type="GO" id="GO:0016655">
    <property type="term" value="F:oxidoreductase activity, acting on NAD(P)H, quinone or similar compound as acceptor"/>
    <property type="evidence" value="ECO:0007669"/>
    <property type="project" value="InterPro"/>
</dbReference>
<reference evidence="15 16" key="1">
    <citation type="journal article" date="2014" name="Syst. Appl. Microbiol.">
        <title>Evidence for the existence of two new members of the family Chlamydiaceae and proposal of Chlamydia avium sp. nov. and Chlamydia gallinacea sp. nov.</title>
        <authorList>
            <person name="Sachse K."/>
            <person name="Laroucau K."/>
            <person name="Riege K."/>
            <person name="Wehner S."/>
            <person name="Dilcher M."/>
            <person name="Creasy H.H."/>
            <person name="Weidmann M."/>
            <person name="Myers G."/>
            <person name="Vorimore F."/>
            <person name="Vicari N."/>
            <person name="Magnino S."/>
            <person name="Liebler-Tenorio E."/>
            <person name="Ruettger A."/>
            <person name="Bavoil P.M."/>
            <person name="Hufert F.T."/>
            <person name="Rossello-Mora R."/>
            <person name="Marz M."/>
        </authorList>
    </citation>
    <scope>NUCLEOTIDE SEQUENCE [LARGE SCALE GENOMIC DNA]</scope>
    <source>
        <strain evidence="15 16">10DC88</strain>
    </source>
</reference>
<dbReference type="Proteomes" id="UP000019433">
    <property type="component" value="Chromosome"/>
</dbReference>
<proteinExistence type="predicted"/>
<dbReference type="NCBIfam" id="NF006777">
    <property type="entry name" value="PRK09292.1"/>
    <property type="match status" value="1"/>
</dbReference>
<evidence type="ECO:0000256" key="9">
    <source>
        <dbReference type="ARBA" id="ARBA00023053"/>
    </source>
</evidence>
<evidence type="ECO:0000256" key="5">
    <source>
        <dbReference type="ARBA" id="ARBA00022692"/>
    </source>
</evidence>
<feature type="transmembrane region" description="Helical" evidence="14">
    <location>
        <begin position="139"/>
        <end position="160"/>
    </location>
</feature>
<keyword evidence="13" id="KW-0739">Sodium transport</keyword>
<keyword evidence="2" id="KW-0813">Transport</keyword>
<evidence type="ECO:0000256" key="11">
    <source>
        <dbReference type="ARBA" id="ARBA00023075"/>
    </source>
</evidence>
<dbReference type="EMBL" id="CP006571">
    <property type="protein sequence ID" value="AHK63042.1"/>
    <property type="molecule type" value="Genomic_DNA"/>
</dbReference>
<gene>
    <name evidence="15" type="primary">nqrD</name>
    <name evidence="15" type="ORF">M832_01730</name>
</gene>
<evidence type="ECO:0000256" key="1">
    <source>
        <dbReference type="ARBA" id="ARBA00004127"/>
    </source>
</evidence>
<dbReference type="PANTHER" id="PTHR30586">
    <property type="entry name" value="ELECTRON TRANSPORT COMPLEX PROTEIN RNFE"/>
    <property type="match status" value="1"/>
</dbReference>
<dbReference type="NCBIfam" id="TIGR01939">
    <property type="entry name" value="nqrD"/>
    <property type="match status" value="1"/>
</dbReference>
<keyword evidence="6" id="KW-1278">Translocase</keyword>
<evidence type="ECO:0000256" key="4">
    <source>
        <dbReference type="ARBA" id="ARBA00022519"/>
    </source>
</evidence>
<evidence type="ECO:0000256" key="14">
    <source>
        <dbReference type="SAM" id="Phobius"/>
    </source>
</evidence>
<evidence type="ECO:0000256" key="8">
    <source>
        <dbReference type="ARBA" id="ARBA00023027"/>
    </source>
</evidence>
<evidence type="ECO:0000256" key="13">
    <source>
        <dbReference type="ARBA" id="ARBA00023201"/>
    </source>
</evidence>
<keyword evidence="3" id="KW-1003">Cell membrane</keyword>
<feature type="transmembrane region" description="Helical" evidence="14">
    <location>
        <begin position="192"/>
        <end position="215"/>
    </location>
</feature>
<dbReference type="InterPro" id="IPR011292">
    <property type="entry name" value="NqrD"/>
</dbReference>